<keyword evidence="2" id="KW-1185">Reference proteome</keyword>
<dbReference type="Proteomes" id="UP000601435">
    <property type="component" value="Unassembled WGS sequence"/>
</dbReference>
<name>A0A812QYD1_9DINO</name>
<proteinExistence type="predicted"/>
<evidence type="ECO:0000313" key="2">
    <source>
        <dbReference type="Proteomes" id="UP000601435"/>
    </source>
</evidence>
<comment type="caution">
    <text evidence="1">The sequence shown here is derived from an EMBL/GenBank/DDBJ whole genome shotgun (WGS) entry which is preliminary data.</text>
</comment>
<reference evidence="1" key="1">
    <citation type="submission" date="2021-02" db="EMBL/GenBank/DDBJ databases">
        <authorList>
            <person name="Dougan E. K."/>
            <person name="Rhodes N."/>
            <person name="Thang M."/>
            <person name="Chan C."/>
        </authorList>
    </citation>
    <scope>NUCLEOTIDE SEQUENCE</scope>
</reference>
<organism evidence="1 2">
    <name type="scientific">Symbiodinium necroappetens</name>
    <dbReference type="NCBI Taxonomy" id="1628268"/>
    <lineage>
        <taxon>Eukaryota</taxon>
        <taxon>Sar</taxon>
        <taxon>Alveolata</taxon>
        <taxon>Dinophyceae</taxon>
        <taxon>Suessiales</taxon>
        <taxon>Symbiodiniaceae</taxon>
        <taxon>Symbiodinium</taxon>
    </lineage>
</organism>
<gene>
    <name evidence="1" type="primary">HERC6</name>
    <name evidence="1" type="ORF">SNEC2469_LOCUS11291</name>
</gene>
<dbReference type="EMBL" id="CAJNJA010017919">
    <property type="protein sequence ID" value="CAE7410739.1"/>
    <property type="molecule type" value="Genomic_DNA"/>
</dbReference>
<accession>A0A812QYD1</accession>
<dbReference type="AlphaFoldDB" id="A0A812QYD1"/>
<evidence type="ECO:0000313" key="1">
    <source>
        <dbReference type="EMBL" id="CAE7410739.1"/>
    </source>
</evidence>
<dbReference type="OrthoDB" id="412947at2759"/>
<sequence length="118" mass="14118">MFPGQTGTYQRNEALLEERGHRAAIRVENDTWKTRLSPEQQSHMADYWKQLRYKCYDYWMNEVENENLMQAHGILKEAVSRCTRDFREKTNHVKAVAVCHEEVLSAFEHCRKSRQNKE</sequence>
<protein>
    <submittedName>
        <fullName evidence="1">HERC6 protein</fullName>
    </submittedName>
</protein>